<name>A0A811PKR4_9POAL</name>
<keyword evidence="5" id="KW-0378">Hydrolase</keyword>
<dbReference type="EMBL" id="CAJGYO010000007">
    <property type="protein sequence ID" value="CAD6241694.1"/>
    <property type="molecule type" value="Genomic_DNA"/>
</dbReference>
<evidence type="ECO:0000256" key="1">
    <source>
        <dbReference type="ARBA" id="ARBA00000707"/>
    </source>
</evidence>
<dbReference type="AlphaFoldDB" id="A0A811PKR4"/>
<comment type="caution">
    <text evidence="8">The sequence shown here is derived from an EMBL/GenBank/DDBJ whole genome shotgun (WGS) entry which is preliminary data.</text>
</comment>
<dbReference type="GO" id="GO:0016579">
    <property type="term" value="P:protein deubiquitination"/>
    <property type="evidence" value="ECO:0007669"/>
    <property type="project" value="TreeGrafter"/>
</dbReference>
<accession>A0A811PKR4</accession>
<keyword evidence="9" id="KW-1185">Reference proteome</keyword>
<evidence type="ECO:0000256" key="4">
    <source>
        <dbReference type="ARBA" id="ARBA00022786"/>
    </source>
</evidence>
<keyword evidence="4" id="KW-0833">Ubl conjugation pathway</keyword>
<comment type="similarity">
    <text evidence="2">Belongs to the peptidase C85 family.</text>
</comment>
<dbReference type="Gene3D" id="3.90.70.80">
    <property type="match status" value="1"/>
</dbReference>
<dbReference type="Proteomes" id="UP000604825">
    <property type="component" value="Unassembled WGS sequence"/>
</dbReference>
<dbReference type="PROSITE" id="PS50802">
    <property type="entry name" value="OTU"/>
    <property type="match status" value="1"/>
</dbReference>
<organism evidence="8 9">
    <name type="scientific">Miscanthus lutarioriparius</name>
    <dbReference type="NCBI Taxonomy" id="422564"/>
    <lineage>
        <taxon>Eukaryota</taxon>
        <taxon>Viridiplantae</taxon>
        <taxon>Streptophyta</taxon>
        <taxon>Embryophyta</taxon>
        <taxon>Tracheophyta</taxon>
        <taxon>Spermatophyta</taxon>
        <taxon>Magnoliopsida</taxon>
        <taxon>Liliopsida</taxon>
        <taxon>Poales</taxon>
        <taxon>Poaceae</taxon>
        <taxon>PACMAD clade</taxon>
        <taxon>Panicoideae</taxon>
        <taxon>Andropogonodae</taxon>
        <taxon>Andropogoneae</taxon>
        <taxon>Saccharinae</taxon>
        <taxon>Miscanthus</taxon>
    </lineage>
</organism>
<evidence type="ECO:0000256" key="6">
    <source>
        <dbReference type="SAM" id="MobiDB-lite"/>
    </source>
</evidence>
<feature type="compositionally biased region" description="Basic and acidic residues" evidence="6">
    <location>
        <begin position="266"/>
        <end position="280"/>
    </location>
</feature>
<comment type="catalytic activity">
    <reaction evidence="1">
        <text>Thiol-dependent hydrolysis of ester, thioester, amide, peptide and isopeptide bonds formed by the C-terminal Gly of ubiquitin (a 76-residue protein attached to proteins as an intracellular targeting signal).</text>
        <dbReference type="EC" id="3.4.19.12"/>
    </reaction>
</comment>
<feature type="domain" description="OTU" evidence="7">
    <location>
        <begin position="108"/>
        <end position="232"/>
    </location>
</feature>
<dbReference type="InterPro" id="IPR003323">
    <property type="entry name" value="OTU_dom"/>
</dbReference>
<evidence type="ECO:0000256" key="5">
    <source>
        <dbReference type="ARBA" id="ARBA00022801"/>
    </source>
</evidence>
<proteinExistence type="inferred from homology"/>
<dbReference type="CDD" id="cd22751">
    <property type="entry name" value="OTU_plant_OTU9-like"/>
    <property type="match status" value="1"/>
</dbReference>
<dbReference type="PANTHER" id="PTHR12419:SF90">
    <property type="entry name" value="OS02G0819500 PROTEIN"/>
    <property type="match status" value="1"/>
</dbReference>
<reference evidence="8" key="1">
    <citation type="submission" date="2020-10" db="EMBL/GenBank/DDBJ databases">
        <authorList>
            <person name="Han B."/>
            <person name="Lu T."/>
            <person name="Zhao Q."/>
            <person name="Huang X."/>
            <person name="Zhao Y."/>
        </authorList>
    </citation>
    <scope>NUCLEOTIDE SEQUENCE</scope>
</reference>
<evidence type="ECO:0000313" key="9">
    <source>
        <dbReference type="Proteomes" id="UP000604825"/>
    </source>
</evidence>
<dbReference type="SUPFAM" id="SSF54001">
    <property type="entry name" value="Cysteine proteinases"/>
    <property type="match status" value="1"/>
</dbReference>
<dbReference type="EC" id="3.4.19.12" evidence="3"/>
<dbReference type="Pfam" id="PF02338">
    <property type="entry name" value="OTU"/>
    <property type="match status" value="1"/>
</dbReference>
<gene>
    <name evidence="8" type="ORF">NCGR_LOCUS27375</name>
</gene>
<dbReference type="PANTHER" id="PTHR12419">
    <property type="entry name" value="OTU DOMAIN CONTAINING PROTEIN"/>
    <property type="match status" value="1"/>
</dbReference>
<protein>
    <recommendedName>
        <fullName evidence="3">ubiquitinyl hydrolase 1</fullName>
        <ecNumber evidence="3">3.4.19.12</ecNumber>
    </recommendedName>
</protein>
<evidence type="ECO:0000313" key="8">
    <source>
        <dbReference type="EMBL" id="CAD6241694.1"/>
    </source>
</evidence>
<evidence type="ECO:0000256" key="3">
    <source>
        <dbReference type="ARBA" id="ARBA00012759"/>
    </source>
</evidence>
<dbReference type="OrthoDB" id="415023at2759"/>
<dbReference type="InterPro" id="IPR050704">
    <property type="entry name" value="Peptidase_C85-like"/>
</dbReference>
<dbReference type="GO" id="GO:0004843">
    <property type="term" value="F:cysteine-type deubiquitinase activity"/>
    <property type="evidence" value="ECO:0007669"/>
    <property type="project" value="UniProtKB-EC"/>
</dbReference>
<evidence type="ECO:0000259" key="7">
    <source>
        <dbReference type="PROSITE" id="PS50802"/>
    </source>
</evidence>
<sequence length="319" mass="35706">MSMCEKDQNLPWGYDLFRDPFAPPNGYYGPPPGSTHEHEHETVYVEPSSSSPDTAGDGYFEMEEEVGKRFYPMVPVPHVPKINGEIPSIDEATMDHERLTERLKLYELVEHKVQGDGNCQFRALSDQLYQSPDHHEFVREQIINQLKTNRDAYDGYVPMAYDDYLEKVARNGEWGDHVTLQAAADKYGVKIFVMTSFKDTCYIEIQPKVQKSNKVVLLSFWAEVHYNSIYPQNDDDQEEEMVAVLAAPPPLMADDRGLGASSSSLRDWDGCRSGGARHDSGSGGGPGGPAIVQMIPGTYGIMINIYPEQSRADLIMGMG</sequence>
<evidence type="ECO:0000256" key="2">
    <source>
        <dbReference type="ARBA" id="ARBA00010407"/>
    </source>
</evidence>
<feature type="region of interest" description="Disordered" evidence="6">
    <location>
        <begin position="256"/>
        <end position="289"/>
    </location>
</feature>
<dbReference type="FunFam" id="3.90.70.80:FF:000001">
    <property type="entry name" value="OTU domain-containing protein"/>
    <property type="match status" value="1"/>
</dbReference>
<dbReference type="InterPro" id="IPR038765">
    <property type="entry name" value="Papain-like_cys_pep_sf"/>
</dbReference>